<evidence type="ECO:0000313" key="3">
    <source>
        <dbReference type="EMBL" id="KAF9504129.1"/>
    </source>
</evidence>
<proteinExistence type="predicted"/>
<gene>
    <name evidence="3" type="ORF">BS47DRAFT_1401722</name>
</gene>
<organism evidence="3 4">
    <name type="scientific">Hydnum rufescens UP504</name>
    <dbReference type="NCBI Taxonomy" id="1448309"/>
    <lineage>
        <taxon>Eukaryota</taxon>
        <taxon>Fungi</taxon>
        <taxon>Dikarya</taxon>
        <taxon>Basidiomycota</taxon>
        <taxon>Agaricomycotina</taxon>
        <taxon>Agaricomycetes</taxon>
        <taxon>Cantharellales</taxon>
        <taxon>Hydnaceae</taxon>
        <taxon>Hydnum</taxon>
    </lineage>
</organism>
<evidence type="ECO:0000313" key="4">
    <source>
        <dbReference type="Proteomes" id="UP000886523"/>
    </source>
</evidence>
<dbReference type="AlphaFoldDB" id="A0A9P6DMD0"/>
<feature type="transmembrane region" description="Helical" evidence="2">
    <location>
        <begin position="47"/>
        <end position="73"/>
    </location>
</feature>
<evidence type="ECO:0000256" key="2">
    <source>
        <dbReference type="SAM" id="Phobius"/>
    </source>
</evidence>
<reference evidence="3" key="1">
    <citation type="journal article" date="2020" name="Nat. Commun.">
        <title>Large-scale genome sequencing of mycorrhizal fungi provides insights into the early evolution of symbiotic traits.</title>
        <authorList>
            <person name="Miyauchi S."/>
            <person name="Kiss E."/>
            <person name="Kuo A."/>
            <person name="Drula E."/>
            <person name="Kohler A."/>
            <person name="Sanchez-Garcia M."/>
            <person name="Morin E."/>
            <person name="Andreopoulos B."/>
            <person name="Barry K.W."/>
            <person name="Bonito G."/>
            <person name="Buee M."/>
            <person name="Carver A."/>
            <person name="Chen C."/>
            <person name="Cichocki N."/>
            <person name="Clum A."/>
            <person name="Culley D."/>
            <person name="Crous P.W."/>
            <person name="Fauchery L."/>
            <person name="Girlanda M."/>
            <person name="Hayes R.D."/>
            <person name="Keri Z."/>
            <person name="LaButti K."/>
            <person name="Lipzen A."/>
            <person name="Lombard V."/>
            <person name="Magnuson J."/>
            <person name="Maillard F."/>
            <person name="Murat C."/>
            <person name="Nolan M."/>
            <person name="Ohm R.A."/>
            <person name="Pangilinan J."/>
            <person name="Pereira M.F."/>
            <person name="Perotto S."/>
            <person name="Peter M."/>
            <person name="Pfister S."/>
            <person name="Riley R."/>
            <person name="Sitrit Y."/>
            <person name="Stielow J.B."/>
            <person name="Szollosi G."/>
            <person name="Zifcakova L."/>
            <person name="Stursova M."/>
            <person name="Spatafora J.W."/>
            <person name="Tedersoo L."/>
            <person name="Vaario L.M."/>
            <person name="Yamada A."/>
            <person name="Yan M."/>
            <person name="Wang P."/>
            <person name="Xu J."/>
            <person name="Bruns T."/>
            <person name="Baldrian P."/>
            <person name="Vilgalys R."/>
            <person name="Dunand C."/>
            <person name="Henrissat B."/>
            <person name="Grigoriev I.V."/>
            <person name="Hibbett D."/>
            <person name="Nagy L.G."/>
            <person name="Martin F.M."/>
        </authorList>
    </citation>
    <scope>NUCLEOTIDE SEQUENCE</scope>
    <source>
        <strain evidence="3">UP504</strain>
    </source>
</reference>
<accession>A0A9P6DMD0</accession>
<dbReference type="Proteomes" id="UP000886523">
    <property type="component" value="Unassembled WGS sequence"/>
</dbReference>
<dbReference type="EMBL" id="MU129259">
    <property type="protein sequence ID" value="KAF9504129.1"/>
    <property type="molecule type" value="Genomic_DNA"/>
</dbReference>
<evidence type="ECO:0000256" key="1">
    <source>
        <dbReference type="SAM" id="MobiDB-lite"/>
    </source>
</evidence>
<keyword evidence="2" id="KW-0472">Membrane</keyword>
<sequence>MASDNASVHSTGPNTCQKTTHLSLKDPESDLASTSLSTFSSTIAVHFTIYFIVCFIICLVIDITICFIIYFIWNIARTFVGAARFESLATGPKCGANSPGGSSEMLPIPHQSPESTCLRYSTWNVADPSLVLPGLNPLPRLRMCHHPWELNLDIADPSLVPDLNPSPPVQNCLPSVETQSGTSQILRWVRFESLPPSPKCVAVCGNSTGTSPESSLVPD</sequence>
<comment type="caution">
    <text evidence="3">The sequence shown here is derived from an EMBL/GenBank/DDBJ whole genome shotgun (WGS) entry which is preliminary data.</text>
</comment>
<keyword evidence="4" id="KW-1185">Reference proteome</keyword>
<keyword evidence="2" id="KW-0812">Transmembrane</keyword>
<feature type="region of interest" description="Disordered" evidence="1">
    <location>
        <begin position="1"/>
        <end position="20"/>
    </location>
</feature>
<protein>
    <submittedName>
        <fullName evidence="3">Uncharacterized protein</fullName>
    </submittedName>
</protein>
<keyword evidence="2" id="KW-1133">Transmembrane helix</keyword>
<name>A0A9P6DMD0_9AGAM</name>